<dbReference type="GO" id="GO:0061158">
    <property type="term" value="P:3'-UTR-mediated mRNA destabilization"/>
    <property type="evidence" value="ECO:0007669"/>
    <property type="project" value="Ensembl"/>
</dbReference>
<dbReference type="InterPro" id="IPR049079">
    <property type="entry name" value="Mov-10_helical"/>
</dbReference>
<dbReference type="GeneTree" id="ENSGT00940000156024"/>
<dbReference type="InParanoid" id="G3VBE9"/>
<evidence type="ECO:0000256" key="1">
    <source>
        <dbReference type="ARBA" id="ARBA00004201"/>
    </source>
</evidence>
<reference evidence="18" key="3">
    <citation type="submission" date="2025-09" db="UniProtKB">
        <authorList>
            <consortium name="Ensembl"/>
        </authorList>
    </citation>
    <scope>IDENTIFICATION</scope>
</reference>
<keyword evidence="8" id="KW-0067">ATP-binding</keyword>
<reference evidence="18" key="2">
    <citation type="submission" date="2025-08" db="UniProtKB">
        <authorList>
            <consortium name="Ensembl"/>
        </authorList>
    </citation>
    <scope>IDENTIFICATION</scope>
</reference>
<keyword evidence="10" id="KW-0943">RNA-mediated gene silencing</keyword>
<dbReference type="GO" id="GO:0003723">
    <property type="term" value="F:RNA binding"/>
    <property type="evidence" value="ECO:0007669"/>
    <property type="project" value="UniProtKB-KW"/>
</dbReference>
<dbReference type="Pfam" id="PF13087">
    <property type="entry name" value="AAA_12"/>
    <property type="match status" value="1"/>
</dbReference>
<comment type="catalytic activity">
    <reaction evidence="11">
        <text>ATP + H2O = ADP + phosphate + H(+)</text>
        <dbReference type="Rhea" id="RHEA:13065"/>
        <dbReference type="ChEBI" id="CHEBI:15377"/>
        <dbReference type="ChEBI" id="CHEBI:15378"/>
        <dbReference type="ChEBI" id="CHEBI:30616"/>
        <dbReference type="ChEBI" id="CHEBI:43474"/>
        <dbReference type="ChEBI" id="CHEBI:456216"/>
        <dbReference type="EC" id="3.6.4.13"/>
    </reaction>
</comment>
<keyword evidence="7" id="KW-0347">Helicase</keyword>
<evidence type="ECO:0000259" key="14">
    <source>
        <dbReference type="Pfam" id="PF21632"/>
    </source>
</evidence>
<dbReference type="CDD" id="cd18038">
    <property type="entry name" value="DEXXQc_Helz-like"/>
    <property type="match status" value="1"/>
</dbReference>
<feature type="domain" description="Helicase MOV-10-like beta-barrel" evidence="16">
    <location>
        <begin position="371"/>
        <end position="459"/>
    </location>
</feature>
<feature type="domain" description="Helicase MOV-10 helical" evidence="17">
    <location>
        <begin position="305"/>
        <end position="370"/>
    </location>
</feature>
<dbReference type="HOGENOM" id="CLU_001666_6_1_1"/>
<feature type="domain" description="Helicase MOV-10 N-terminal" evidence="14">
    <location>
        <begin position="11"/>
        <end position="88"/>
    </location>
</feature>
<dbReference type="RefSeq" id="XP_031823170.1">
    <property type="nucleotide sequence ID" value="XM_031967310.1"/>
</dbReference>
<dbReference type="Proteomes" id="UP000007648">
    <property type="component" value="Unassembled WGS sequence"/>
</dbReference>
<dbReference type="GO" id="GO:0035279">
    <property type="term" value="P:miRNA-mediated gene silencing by mRNA destabilization"/>
    <property type="evidence" value="ECO:0007669"/>
    <property type="project" value="Ensembl"/>
</dbReference>
<dbReference type="AlphaFoldDB" id="G3VBE9"/>
<dbReference type="PANTHER" id="PTHR45418">
    <property type="entry name" value="CANCER/TESTIS ANTIGEN 55"/>
    <property type="match status" value="1"/>
</dbReference>
<dbReference type="Pfam" id="PF21632">
    <property type="entry name" value="MOV-10_N"/>
    <property type="match status" value="1"/>
</dbReference>
<dbReference type="GO" id="GO:0051607">
    <property type="term" value="P:defense response to virus"/>
    <property type="evidence" value="ECO:0007669"/>
    <property type="project" value="Ensembl"/>
</dbReference>
<evidence type="ECO:0000256" key="7">
    <source>
        <dbReference type="ARBA" id="ARBA00022806"/>
    </source>
</evidence>
<evidence type="ECO:0000313" key="18">
    <source>
        <dbReference type="Ensembl" id="ENSSHAP00000000503.2"/>
    </source>
</evidence>
<dbReference type="GeneID" id="100922657"/>
<dbReference type="GO" id="GO:0000932">
    <property type="term" value="C:P-body"/>
    <property type="evidence" value="ECO:0007669"/>
    <property type="project" value="UniProtKB-SubCell"/>
</dbReference>
<name>G3VBE9_SARHA</name>
<dbReference type="Pfam" id="PF21635">
    <property type="entry name" value="Mov-10_helical"/>
    <property type="match status" value="1"/>
</dbReference>
<comment type="similarity">
    <text evidence="2">Belongs to the DNA2/NAM7 helicase family. SDE3 subfamily.</text>
</comment>
<dbReference type="eggNOG" id="KOG1804">
    <property type="taxonomic scope" value="Eukaryota"/>
</dbReference>
<evidence type="ECO:0000256" key="5">
    <source>
        <dbReference type="ARBA" id="ARBA00022741"/>
    </source>
</evidence>
<evidence type="ECO:0000259" key="16">
    <source>
        <dbReference type="Pfam" id="PF21634"/>
    </source>
</evidence>
<dbReference type="Ensembl" id="ENSSHAT00000000511.2">
    <property type="protein sequence ID" value="ENSSHAP00000000503.2"/>
    <property type="gene ID" value="ENSSHAG00000000450.2"/>
</dbReference>
<evidence type="ECO:0000256" key="3">
    <source>
        <dbReference type="ARBA" id="ARBA00012552"/>
    </source>
</evidence>
<dbReference type="CTD" id="4343"/>
<evidence type="ECO:0000313" key="19">
    <source>
        <dbReference type="Proteomes" id="UP000007648"/>
    </source>
</evidence>
<evidence type="ECO:0000256" key="4">
    <source>
        <dbReference type="ARBA" id="ARBA00022490"/>
    </source>
</evidence>
<keyword evidence="6" id="KW-0378">Hydrolase</keyword>
<dbReference type="Pfam" id="PF21633">
    <property type="entry name" value="MOV-10_Ig-like"/>
    <property type="match status" value="1"/>
</dbReference>
<feature type="domain" description="DNA2/NAM7 helicase helicase" evidence="12">
    <location>
        <begin position="622"/>
        <end position="702"/>
    </location>
</feature>
<organism evidence="18 19">
    <name type="scientific">Sarcophilus harrisii</name>
    <name type="common">Tasmanian devil</name>
    <name type="synonym">Sarcophilus laniarius</name>
    <dbReference type="NCBI Taxonomy" id="9305"/>
    <lineage>
        <taxon>Eukaryota</taxon>
        <taxon>Metazoa</taxon>
        <taxon>Chordata</taxon>
        <taxon>Craniata</taxon>
        <taxon>Vertebrata</taxon>
        <taxon>Euteleostomi</taxon>
        <taxon>Mammalia</taxon>
        <taxon>Metatheria</taxon>
        <taxon>Dasyuromorphia</taxon>
        <taxon>Dasyuridae</taxon>
        <taxon>Sarcophilus</taxon>
    </lineage>
</organism>
<dbReference type="EC" id="3.6.4.13" evidence="3"/>
<evidence type="ECO:0000256" key="2">
    <source>
        <dbReference type="ARBA" id="ARBA00005601"/>
    </source>
</evidence>
<dbReference type="Pfam" id="PF13086">
    <property type="entry name" value="AAA_11"/>
    <property type="match status" value="2"/>
</dbReference>
<dbReference type="InterPro" id="IPR047187">
    <property type="entry name" value="SF1_C_Upf1"/>
</dbReference>
<evidence type="ECO:0000259" key="17">
    <source>
        <dbReference type="Pfam" id="PF21635"/>
    </source>
</evidence>
<dbReference type="InterPro" id="IPR049077">
    <property type="entry name" value="MOV-10_Ig-like"/>
</dbReference>
<dbReference type="GO" id="GO:0005524">
    <property type="term" value="F:ATP binding"/>
    <property type="evidence" value="ECO:0007669"/>
    <property type="project" value="UniProtKB-KW"/>
</dbReference>
<dbReference type="InterPro" id="IPR041677">
    <property type="entry name" value="DNA2/NAM7_AAA_11"/>
</dbReference>
<feature type="domain" description="DNA2/NAM7 helicase-like C-terminal" evidence="13">
    <location>
        <begin position="711"/>
        <end position="933"/>
    </location>
</feature>
<dbReference type="GO" id="GO:0005829">
    <property type="term" value="C:cytosol"/>
    <property type="evidence" value="ECO:0007669"/>
    <property type="project" value="Ensembl"/>
</dbReference>
<dbReference type="GO" id="GO:0016787">
    <property type="term" value="F:hydrolase activity"/>
    <property type="evidence" value="ECO:0007669"/>
    <property type="project" value="UniProtKB-KW"/>
</dbReference>
<proteinExistence type="inferred from homology"/>
<dbReference type="PANTHER" id="PTHR45418:SF1">
    <property type="entry name" value="CANCER_TESTIS ANTIGEN 55"/>
    <property type="match status" value="1"/>
</dbReference>
<sequence>MTKKFTRAKLRETGQRFKSFLAARGEDQETNRERLRDIYNEDFKISLRPSGSHGEHGDFEDPVPTFSSMLYGMRFYGQAKVTKDKVKFCKVNHKKKKKMKQEDKVFKEIKPPGAKKMKSQLSKIFQDRAKYIHGKHGVDVEVEGCYQNQDGQLVIRLDLNQEVILTLRLHNGGSYPVTLLHIIPLFRVTQLTFKSELQEGPITLDPGHFHELHVHCYTSYVGYFPATVLWKLQGPLGSRIEGSEIFYIARFLAVMSRSPLAEALKPTAPYRPNRFIPHPTLRSRVEDGLRPDRGQGYELEMTLNLPKYHCPNHLKHLFPQLLKSTNFNHHSDVAKIQSRLKTPLNWRNYEEKLQLLLYLEELQMEQDIRHYDLESVPMVWDLKDRNPPLLTLEVPGVAENRPSVLRGDHLFAIPNLNQSQNVTIYKGFVHQVELDRIKLSFSSRLLEQFVKGMTFKVTFTFNRQPLRVQHRALKLSRPHMLEPLLFPSSPRGIPLLPPKFQLSLYDRNLESNPEQLQAVRHIVLGTSRPTPYIIFGPPGTGKTVTLVEAIKQVVKHLPDAHVLACAPSNSAADLLCKNLRPHLPNSIYRLLAPSRDIHFVPDEIKSCCNWDPQKGMYVYPAKKKLQEYRVLITTLFTAARLVSAEFPPGHFTHVFIDEAGHAMEPECLVAVAGLLAIRDSEKPGGQLVLAGDPQQLGPVLRSSIAQKHGLGVSLLERLLKYNPLYQKGPKGYDPQLVTKLLRNYRSHPHILYIPNNRYYDGELQPYADQMDRERYCHWEELPQQGFPIIFHGVMGKDDREGNSPSFFNSEEAATVVFYLKKLLTSSPKKGQGRLSPQNVGVISPYRKQVEKIYQCITKLDKELRGLDNIKDLKVGSVEEFQGQERSVLLVSTVRSSQNFVQMDFDFNLGFLRNPKRFNVAVTRAKALLIIVGNPLLLCQDPEWNTFLKFCKKNGGYTGCPFPTLETEQALEQQLSTLSLGPSTSETHPHDLLASGLQEQVEPAWRNEL</sequence>
<keyword evidence="4" id="KW-0963">Cytoplasm</keyword>
<keyword evidence="9" id="KW-0694">RNA-binding</keyword>
<keyword evidence="5" id="KW-0547">Nucleotide-binding</keyword>
<dbReference type="GO" id="GO:0032574">
    <property type="term" value="F:5'-3' RNA helicase activity"/>
    <property type="evidence" value="ECO:0007669"/>
    <property type="project" value="Ensembl"/>
</dbReference>
<dbReference type="InterPro" id="IPR026122">
    <property type="entry name" value="MOV-10/SDE3_DEXXQ/H-box"/>
</dbReference>
<reference evidence="18 19" key="1">
    <citation type="journal article" date="2011" name="Proc. Natl. Acad. Sci. U.S.A.">
        <title>Genetic diversity and population structure of the endangered marsupial Sarcophilus harrisii (Tasmanian devil).</title>
        <authorList>
            <person name="Miller W."/>
            <person name="Hayes V.M."/>
            <person name="Ratan A."/>
            <person name="Petersen D.C."/>
            <person name="Wittekindt N.E."/>
            <person name="Miller J."/>
            <person name="Walenz B."/>
            <person name="Knight J."/>
            <person name="Qi J."/>
            <person name="Zhao F."/>
            <person name="Wang Q."/>
            <person name="Bedoya-Reina O.C."/>
            <person name="Katiyar N."/>
            <person name="Tomsho L.P."/>
            <person name="Kasson L.M."/>
            <person name="Hardie R.A."/>
            <person name="Woodbridge P."/>
            <person name="Tindall E.A."/>
            <person name="Bertelsen M.F."/>
            <person name="Dixon D."/>
            <person name="Pyecroft S."/>
            <person name="Helgen K.M."/>
            <person name="Lesk A.M."/>
            <person name="Pringle T.H."/>
            <person name="Patterson N."/>
            <person name="Zhang Y."/>
            <person name="Kreiss A."/>
            <person name="Woods G.M."/>
            <person name="Jones M.E."/>
            <person name="Schuster S.C."/>
        </authorList>
    </citation>
    <scope>NUCLEOTIDE SEQUENCE [LARGE SCALE GENOMIC DNA]</scope>
</reference>
<evidence type="ECO:0000256" key="9">
    <source>
        <dbReference type="ARBA" id="ARBA00022884"/>
    </source>
</evidence>
<evidence type="ECO:0000256" key="6">
    <source>
        <dbReference type="ARBA" id="ARBA00022801"/>
    </source>
</evidence>
<dbReference type="InterPro" id="IPR041679">
    <property type="entry name" value="DNA2/NAM7-like_C"/>
</dbReference>
<comment type="subcellular location">
    <subcellularLocation>
        <location evidence="1">Cytoplasm</location>
        <location evidence="1">P-body</location>
    </subcellularLocation>
</comment>
<evidence type="ECO:0000256" key="11">
    <source>
        <dbReference type="ARBA" id="ARBA00047984"/>
    </source>
</evidence>
<dbReference type="GO" id="GO:0141008">
    <property type="term" value="P:transposable element silencing by mRNA destabilization"/>
    <property type="evidence" value="ECO:0007669"/>
    <property type="project" value="Ensembl"/>
</dbReference>
<gene>
    <name evidence="18" type="primary">MOV10</name>
</gene>
<feature type="domain" description="DNA2/NAM7 helicase helicase" evidence="12">
    <location>
        <begin position="511"/>
        <end position="590"/>
    </location>
</feature>
<evidence type="ECO:0000259" key="15">
    <source>
        <dbReference type="Pfam" id="PF21633"/>
    </source>
</evidence>
<evidence type="ECO:0000256" key="8">
    <source>
        <dbReference type="ARBA" id="ARBA00022840"/>
    </source>
</evidence>
<dbReference type="FunFam" id="3.40.50.300:FF:000608">
    <property type="entry name" value="Mov10 RISC complex RNA helicase"/>
    <property type="match status" value="1"/>
</dbReference>
<dbReference type="CDD" id="cd18808">
    <property type="entry name" value="SF1_C_Upf1"/>
    <property type="match status" value="1"/>
</dbReference>
<evidence type="ECO:0000259" key="13">
    <source>
        <dbReference type="Pfam" id="PF13087"/>
    </source>
</evidence>
<dbReference type="Pfam" id="PF21634">
    <property type="entry name" value="MOV-10_beta-barrel"/>
    <property type="match status" value="1"/>
</dbReference>
<protein>
    <recommendedName>
        <fullName evidence="3">RNA helicase</fullName>
        <ecNumber evidence="3">3.6.4.13</ecNumber>
    </recommendedName>
</protein>
<dbReference type="InterPro" id="IPR027417">
    <property type="entry name" value="P-loop_NTPase"/>
</dbReference>
<feature type="domain" description="Helicase MOV-10 Ig-like" evidence="15">
    <location>
        <begin position="128"/>
        <end position="254"/>
    </location>
</feature>
<dbReference type="InterPro" id="IPR049075">
    <property type="entry name" value="MOV-10_N"/>
</dbReference>
<evidence type="ECO:0000256" key="10">
    <source>
        <dbReference type="ARBA" id="ARBA00023158"/>
    </source>
</evidence>
<keyword evidence="19" id="KW-1185">Reference proteome</keyword>
<dbReference type="SUPFAM" id="SSF52540">
    <property type="entry name" value="P-loop containing nucleoside triphosphate hydrolases"/>
    <property type="match status" value="1"/>
</dbReference>
<evidence type="ECO:0000259" key="12">
    <source>
        <dbReference type="Pfam" id="PF13086"/>
    </source>
</evidence>
<accession>G3VBE9</accession>
<dbReference type="Gene3D" id="3.40.50.300">
    <property type="entry name" value="P-loop containing nucleotide triphosphate hydrolases"/>
    <property type="match status" value="2"/>
</dbReference>
<dbReference type="InterPro" id="IPR049080">
    <property type="entry name" value="MOV-10-like_beta-barrel"/>
</dbReference>
<dbReference type="STRING" id="9305.ENSSHAP00000000503"/>
<dbReference type="FunCoup" id="G3VBE9">
    <property type="interactions" value="1140"/>
</dbReference>